<dbReference type="Proteomes" id="UP000663877">
    <property type="component" value="Unassembled WGS sequence"/>
</dbReference>
<evidence type="ECO:0000313" key="7">
    <source>
        <dbReference type="EMBL" id="CAF0860782.1"/>
    </source>
</evidence>
<dbReference type="SUPFAM" id="SSF81321">
    <property type="entry name" value="Family A G protein-coupled receptor-like"/>
    <property type="match status" value="1"/>
</dbReference>
<organism evidence="7 8">
    <name type="scientific">Adineta steineri</name>
    <dbReference type="NCBI Taxonomy" id="433720"/>
    <lineage>
        <taxon>Eukaryota</taxon>
        <taxon>Metazoa</taxon>
        <taxon>Spiralia</taxon>
        <taxon>Gnathifera</taxon>
        <taxon>Rotifera</taxon>
        <taxon>Eurotatoria</taxon>
        <taxon>Bdelloidea</taxon>
        <taxon>Adinetida</taxon>
        <taxon>Adinetidae</taxon>
        <taxon>Adineta</taxon>
    </lineage>
</organism>
<protein>
    <recommendedName>
        <fullName evidence="6">G-protein coupled receptors family 1 profile domain-containing protein</fullName>
    </recommendedName>
</protein>
<dbReference type="GO" id="GO:0016020">
    <property type="term" value="C:membrane"/>
    <property type="evidence" value="ECO:0007669"/>
    <property type="project" value="UniProtKB-SubCell"/>
</dbReference>
<sequence>MNLTFSILSRTSIHNWTTINIESWIIPVDIFTTLCIIFSMIFALIFLLTIVVDKTCHTVPIMLNANSCLAVFVMGISVLSFNTFTLQNDLKQIEYQDSLCVLRGYIGYSVCAIVNYSFVLQALFQYMTAVYPHYLFYQSVRSQILLIIIAWIIGFTYPLEFLLRDEIIFNVDNQICQIPMKLSFSITYMSFCIFIIPILVIMFIYIKLILYVKKISKRVVSVNILFRAQRELKMIRRTVILVAILSTICAPYQTLIIISLFTEPPKYHFRIAYVFLDLSLLCVIIVLFQFTDPVKTSIMKRIRRLSNMIIPTIS</sequence>
<feature type="transmembrane region" description="Helical" evidence="5">
    <location>
        <begin position="30"/>
        <end position="51"/>
    </location>
</feature>
<dbReference type="InterPro" id="IPR017452">
    <property type="entry name" value="GPCR_Rhodpsn_7TM"/>
</dbReference>
<proteinExistence type="predicted"/>
<dbReference type="GO" id="GO:0004930">
    <property type="term" value="F:G protein-coupled receptor activity"/>
    <property type="evidence" value="ECO:0007669"/>
    <property type="project" value="InterPro"/>
</dbReference>
<dbReference type="AlphaFoldDB" id="A0A813WYX1"/>
<evidence type="ECO:0000256" key="3">
    <source>
        <dbReference type="ARBA" id="ARBA00022989"/>
    </source>
</evidence>
<feature type="transmembrane region" description="Helical" evidence="5">
    <location>
        <begin position="188"/>
        <end position="210"/>
    </location>
</feature>
<evidence type="ECO:0000256" key="1">
    <source>
        <dbReference type="ARBA" id="ARBA00004370"/>
    </source>
</evidence>
<feature type="transmembrane region" description="Helical" evidence="5">
    <location>
        <begin position="267"/>
        <end position="291"/>
    </location>
</feature>
<gene>
    <name evidence="7" type="ORF">BJG266_LOCUS8366</name>
</gene>
<keyword evidence="2 5" id="KW-0812">Transmembrane</keyword>
<dbReference type="InterPro" id="IPR000276">
    <property type="entry name" value="GPCR_Rhodpsn"/>
</dbReference>
<dbReference type="Gene3D" id="1.20.1070.10">
    <property type="entry name" value="Rhodopsin 7-helix transmembrane proteins"/>
    <property type="match status" value="1"/>
</dbReference>
<dbReference type="Pfam" id="PF00001">
    <property type="entry name" value="7tm_1"/>
    <property type="match status" value="1"/>
</dbReference>
<evidence type="ECO:0000313" key="8">
    <source>
        <dbReference type="Proteomes" id="UP000663877"/>
    </source>
</evidence>
<name>A0A813WYX1_9BILA</name>
<dbReference type="EMBL" id="CAJNOI010000026">
    <property type="protein sequence ID" value="CAF0860782.1"/>
    <property type="molecule type" value="Genomic_DNA"/>
</dbReference>
<feature type="domain" description="G-protein coupled receptors family 1 profile" evidence="6">
    <location>
        <begin position="42"/>
        <end position="296"/>
    </location>
</feature>
<comment type="caution">
    <text evidence="7">The sequence shown here is derived from an EMBL/GenBank/DDBJ whole genome shotgun (WGS) entry which is preliminary data.</text>
</comment>
<keyword evidence="3 5" id="KW-1133">Transmembrane helix</keyword>
<feature type="transmembrane region" description="Helical" evidence="5">
    <location>
        <begin position="105"/>
        <end position="124"/>
    </location>
</feature>
<dbReference type="PROSITE" id="PS50262">
    <property type="entry name" value="G_PROTEIN_RECEP_F1_2"/>
    <property type="match status" value="1"/>
</dbReference>
<feature type="transmembrane region" description="Helical" evidence="5">
    <location>
        <begin position="239"/>
        <end position="261"/>
    </location>
</feature>
<evidence type="ECO:0000256" key="5">
    <source>
        <dbReference type="SAM" id="Phobius"/>
    </source>
</evidence>
<evidence type="ECO:0000259" key="6">
    <source>
        <dbReference type="PROSITE" id="PS50262"/>
    </source>
</evidence>
<feature type="transmembrane region" description="Helical" evidence="5">
    <location>
        <begin position="63"/>
        <end position="85"/>
    </location>
</feature>
<comment type="subcellular location">
    <subcellularLocation>
        <location evidence="1">Membrane</location>
    </subcellularLocation>
</comment>
<reference evidence="7" key="1">
    <citation type="submission" date="2021-02" db="EMBL/GenBank/DDBJ databases">
        <authorList>
            <person name="Nowell W R."/>
        </authorList>
    </citation>
    <scope>NUCLEOTIDE SEQUENCE</scope>
</reference>
<evidence type="ECO:0000256" key="2">
    <source>
        <dbReference type="ARBA" id="ARBA00022692"/>
    </source>
</evidence>
<keyword evidence="4 5" id="KW-0472">Membrane</keyword>
<accession>A0A813WYX1</accession>
<evidence type="ECO:0000256" key="4">
    <source>
        <dbReference type="ARBA" id="ARBA00023136"/>
    </source>
</evidence>
<feature type="transmembrane region" description="Helical" evidence="5">
    <location>
        <begin position="144"/>
        <end position="163"/>
    </location>
</feature>